<evidence type="ECO:0000259" key="1">
    <source>
        <dbReference type="Pfam" id="PF17390"/>
    </source>
</evidence>
<dbReference type="Gene3D" id="1.50.10.10">
    <property type="match status" value="1"/>
</dbReference>
<feature type="domain" description="Alpha-L-rhamnosidase C-terminal" evidence="1">
    <location>
        <begin position="35"/>
        <end position="93"/>
    </location>
</feature>
<dbReference type="InterPro" id="IPR035398">
    <property type="entry name" value="Bac_rhamnosid_C"/>
</dbReference>
<protein>
    <recommendedName>
        <fullName evidence="1">Alpha-L-rhamnosidase C-terminal domain-containing protein</fullName>
    </recommendedName>
</protein>
<dbReference type="Proteomes" id="UP000007392">
    <property type="component" value="Chromosome"/>
</dbReference>
<dbReference type="PANTHER" id="PTHR34987">
    <property type="entry name" value="C, PUTATIVE (AFU_ORTHOLOGUE AFUA_3G02880)-RELATED"/>
    <property type="match status" value="1"/>
</dbReference>
<dbReference type="PANTHER" id="PTHR34987:SF6">
    <property type="entry name" value="ALPHA-L-RHAMNOSIDASE SIX-HAIRPIN GLYCOSIDASE DOMAIN-CONTAINING PROTEIN"/>
    <property type="match status" value="1"/>
</dbReference>
<evidence type="ECO:0000313" key="3">
    <source>
        <dbReference type="Proteomes" id="UP000007392"/>
    </source>
</evidence>
<evidence type="ECO:0000313" key="2">
    <source>
        <dbReference type="EMBL" id="AFH62540.1"/>
    </source>
</evidence>
<dbReference type="RefSeq" id="WP_014651046.1">
    <property type="nucleotide sequence ID" value="NC_017672.3"/>
</dbReference>
<dbReference type="GO" id="GO:0005975">
    <property type="term" value="P:carbohydrate metabolic process"/>
    <property type="evidence" value="ECO:0007669"/>
    <property type="project" value="InterPro"/>
</dbReference>
<accession>I0BJJ3</accession>
<dbReference type="Pfam" id="PF17390">
    <property type="entry name" value="Bac_rhamnosid_C"/>
    <property type="match status" value="1"/>
</dbReference>
<dbReference type="InterPro" id="IPR012341">
    <property type="entry name" value="6hp_glycosidase-like_sf"/>
</dbReference>
<organism evidence="2 3">
    <name type="scientific">Paenibacillus mucilaginosus K02</name>
    <dbReference type="NCBI Taxonomy" id="997761"/>
    <lineage>
        <taxon>Bacteria</taxon>
        <taxon>Bacillati</taxon>
        <taxon>Bacillota</taxon>
        <taxon>Bacilli</taxon>
        <taxon>Bacillales</taxon>
        <taxon>Paenibacillaceae</taxon>
        <taxon>Paenibacillus</taxon>
    </lineage>
</organism>
<dbReference type="AlphaFoldDB" id="I0BJJ3"/>
<gene>
    <name evidence="2" type="ORF">B2K_17730</name>
</gene>
<proteinExistence type="predicted"/>
<dbReference type="SUPFAM" id="SSF48208">
    <property type="entry name" value="Six-hairpin glycosidases"/>
    <property type="match status" value="1"/>
</dbReference>
<dbReference type="Gene3D" id="2.60.420.10">
    <property type="entry name" value="Maltose phosphorylase, domain 3"/>
    <property type="match status" value="1"/>
</dbReference>
<dbReference type="KEGG" id="pmw:B2K_17730"/>
<dbReference type="HOGENOM" id="CLU_2357068_0_0_9"/>
<dbReference type="PATRIC" id="fig|997761.3.peg.3493"/>
<sequence length="96" mass="10442">MHGSYGGYCYQGYRHSLCHGWASGPTAWLSEYVLGIRPLEPGCRTVRVAPQLGDLTWAEGTFPTPHGIVRVKHTKRPDGTVHSDIAAPEGVTVVRA</sequence>
<reference evidence="2 3" key="1">
    <citation type="submission" date="2013-06" db="EMBL/GenBank/DDBJ databases">
        <title>Complete genome sequence of Paenibacillus mucilaginosus K02.</title>
        <authorList>
            <person name="Xiao B."/>
            <person name="Sun L."/>
            <person name="Xiao L."/>
            <person name="Lian B."/>
        </authorList>
    </citation>
    <scope>NUCLEOTIDE SEQUENCE [LARGE SCALE GENOMIC DNA]</scope>
    <source>
        <strain evidence="2 3">K02</strain>
    </source>
</reference>
<name>I0BJJ3_9BACL</name>
<dbReference type="InterPro" id="IPR008928">
    <property type="entry name" value="6-hairpin_glycosidase_sf"/>
</dbReference>
<dbReference type="EMBL" id="CP003422">
    <property type="protein sequence ID" value="AFH62540.1"/>
    <property type="molecule type" value="Genomic_DNA"/>
</dbReference>